<evidence type="ECO:0000313" key="2">
    <source>
        <dbReference type="Proteomes" id="UP000248817"/>
    </source>
</evidence>
<keyword evidence="2" id="KW-1185">Reference proteome</keyword>
<organism evidence="1 2">
    <name type="scientific">Aspergillus indologenus CBS 114.80</name>
    <dbReference type="NCBI Taxonomy" id="1450541"/>
    <lineage>
        <taxon>Eukaryota</taxon>
        <taxon>Fungi</taxon>
        <taxon>Dikarya</taxon>
        <taxon>Ascomycota</taxon>
        <taxon>Pezizomycotina</taxon>
        <taxon>Eurotiomycetes</taxon>
        <taxon>Eurotiomycetidae</taxon>
        <taxon>Eurotiales</taxon>
        <taxon>Aspergillaceae</taxon>
        <taxon>Aspergillus</taxon>
        <taxon>Aspergillus subgen. Circumdati</taxon>
    </lineage>
</organism>
<dbReference type="EMBL" id="KZ825469">
    <property type="protein sequence ID" value="PYI35425.1"/>
    <property type="molecule type" value="Genomic_DNA"/>
</dbReference>
<protein>
    <submittedName>
        <fullName evidence="1">Uncharacterized protein</fullName>
    </submittedName>
</protein>
<proteinExistence type="predicted"/>
<dbReference type="AlphaFoldDB" id="A0A2V5IF93"/>
<reference evidence="1 2" key="1">
    <citation type="submission" date="2018-02" db="EMBL/GenBank/DDBJ databases">
        <title>The genomes of Aspergillus section Nigri reveals drivers in fungal speciation.</title>
        <authorList>
            <consortium name="DOE Joint Genome Institute"/>
            <person name="Vesth T.C."/>
            <person name="Nybo J."/>
            <person name="Theobald S."/>
            <person name="Brandl J."/>
            <person name="Frisvad J.C."/>
            <person name="Nielsen K.F."/>
            <person name="Lyhne E.K."/>
            <person name="Kogle M.E."/>
            <person name="Kuo A."/>
            <person name="Riley R."/>
            <person name="Clum A."/>
            <person name="Nolan M."/>
            <person name="Lipzen A."/>
            <person name="Salamov A."/>
            <person name="Henrissat B."/>
            <person name="Wiebenga A."/>
            <person name="De vries R.P."/>
            <person name="Grigoriev I.V."/>
            <person name="Mortensen U.H."/>
            <person name="Andersen M.R."/>
            <person name="Baker S.E."/>
        </authorList>
    </citation>
    <scope>NUCLEOTIDE SEQUENCE [LARGE SCALE GENOMIC DNA]</scope>
    <source>
        <strain evidence="1 2">CBS 114.80</strain>
    </source>
</reference>
<evidence type="ECO:0000313" key="1">
    <source>
        <dbReference type="EMBL" id="PYI35425.1"/>
    </source>
</evidence>
<gene>
    <name evidence="1" type="ORF">BP00DRAFT_234463</name>
</gene>
<sequence>MLSTSGFPRISSSLPALSFCCLRLPLQGSPTSAVAFIVAAPQKDALHHASGRLINISNWTIPVGQITSGKRKH</sequence>
<accession>A0A2V5IF93</accession>
<dbReference type="Proteomes" id="UP000248817">
    <property type="component" value="Unassembled WGS sequence"/>
</dbReference>
<name>A0A2V5IF93_9EURO</name>